<comment type="caution">
    <text evidence="2">The sequence shown here is derived from an EMBL/GenBank/DDBJ whole genome shotgun (WGS) entry which is preliminary data.</text>
</comment>
<dbReference type="EMBL" id="CACVBM020000740">
    <property type="protein sequence ID" value="CAA7022807.1"/>
    <property type="molecule type" value="Genomic_DNA"/>
</dbReference>
<accession>A0A6D2I066</accession>
<sequence length="152" mass="16777">MIYPRSLPYHTKALVITKANTDTEQCLTEPLRVDRPTDLARFLSRPNALGRTGRESASLGHLQDQYGRTNAPSEPGGNGTRSTENITSRPTPTADHIPCTVDPSSANKKPTYAVSTILGPFHLNRLVEDLGHYIYSFLASLEERAVMRSQVL</sequence>
<dbReference type="Proteomes" id="UP000467841">
    <property type="component" value="Unassembled WGS sequence"/>
</dbReference>
<evidence type="ECO:0000313" key="2">
    <source>
        <dbReference type="EMBL" id="CAA7022807.1"/>
    </source>
</evidence>
<dbReference type="AlphaFoldDB" id="A0A6D2I066"/>
<keyword evidence="3" id="KW-1185">Reference proteome</keyword>
<proteinExistence type="predicted"/>
<gene>
    <name evidence="2" type="ORF">MERR_LOCUS10042</name>
</gene>
<evidence type="ECO:0000313" key="3">
    <source>
        <dbReference type="Proteomes" id="UP000467841"/>
    </source>
</evidence>
<evidence type="ECO:0000256" key="1">
    <source>
        <dbReference type="SAM" id="MobiDB-lite"/>
    </source>
</evidence>
<feature type="region of interest" description="Disordered" evidence="1">
    <location>
        <begin position="44"/>
        <end position="103"/>
    </location>
</feature>
<protein>
    <submittedName>
        <fullName evidence="2">Uncharacterized protein</fullName>
    </submittedName>
</protein>
<organism evidence="2 3">
    <name type="scientific">Microthlaspi erraticum</name>
    <dbReference type="NCBI Taxonomy" id="1685480"/>
    <lineage>
        <taxon>Eukaryota</taxon>
        <taxon>Viridiplantae</taxon>
        <taxon>Streptophyta</taxon>
        <taxon>Embryophyta</taxon>
        <taxon>Tracheophyta</taxon>
        <taxon>Spermatophyta</taxon>
        <taxon>Magnoliopsida</taxon>
        <taxon>eudicotyledons</taxon>
        <taxon>Gunneridae</taxon>
        <taxon>Pentapetalae</taxon>
        <taxon>rosids</taxon>
        <taxon>malvids</taxon>
        <taxon>Brassicales</taxon>
        <taxon>Brassicaceae</taxon>
        <taxon>Coluteocarpeae</taxon>
        <taxon>Microthlaspi</taxon>
    </lineage>
</organism>
<reference evidence="2" key="1">
    <citation type="submission" date="2020-01" db="EMBL/GenBank/DDBJ databases">
        <authorList>
            <person name="Mishra B."/>
        </authorList>
    </citation>
    <scope>NUCLEOTIDE SEQUENCE [LARGE SCALE GENOMIC DNA]</scope>
</reference>
<name>A0A6D2I066_9BRAS</name>
<feature type="compositionally biased region" description="Polar residues" evidence="1">
    <location>
        <begin position="80"/>
        <end position="91"/>
    </location>
</feature>